<sequence length="673" mass="70674">MPTYTVEVNGETFDIDAPNDDAVRAAVRQLQGQQPAAAAATQPLSSPPQPEKSTLEKATGNINSFGQGIVDMVGMGYADEIGAGIDYAGSHVLPWRDAKTYDQALADTRGEQEQAYEEHPAANIAGKVTGALWGASRLAKAGLSPTANAIKAEAGLGRVTAASAKEGAILGTISGFGNGEDGFINRVANSGVGLALGAGIGAMAPAAIAGGTQLVKSAAAPLIAPFAPNGYVREALATALRRAGQTPESIATNMRAAAADGQDMFNVADAMGYTGERLMSTTARVPHDGRQGLVEALMTRQAGQGERLANHLAEGFETFDTAGRRIADRTAQRTAEANELYPAARADAGPVNVTPILEEIDQTLRPGVNQLVNPRDRIANDSIEGALTRVRAMMSDGNSQVTDFDTLFRTKLDLDDMIQRAEGQGAGNRAHYLTRVKDLVDQALAEASEGYTGARDAFATASRRIDAVDAGRDASRISRRAQDTIPEFEAMLPGEQVDFRAGYVDPLIARLEGASASPTTNKARMLQTPKYEAELPAFAAPERGPQLGDRIGREQTMFRTANAALGNSKTADNLADAADLNQFDPEVIGRLVRGDPIGAVTTGLKKILGTVTGQPPAVVDRLSKVLMETNPDVALDVLRAGTQKLSQNDQLRARLVSALVETGAAGMPRLTAP</sequence>
<accession>A0A4Q8Y273</accession>
<proteinExistence type="predicted"/>
<dbReference type="EMBL" id="SIPC01000001">
    <property type="protein sequence ID" value="TAX71815.1"/>
    <property type="molecule type" value="Genomic_DNA"/>
</dbReference>
<protein>
    <submittedName>
        <fullName evidence="2">Uncharacterized protein</fullName>
    </submittedName>
</protein>
<organism evidence="2 3">
    <name type="scientific">Rhizobium leguminosarum</name>
    <dbReference type="NCBI Taxonomy" id="384"/>
    <lineage>
        <taxon>Bacteria</taxon>
        <taxon>Pseudomonadati</taxon>
        <taxon>Pseudomonadota</taxon>
        <taxon>Alphaproteobacteria</taxon>
        <taxon>Hyphomicrobiales</taxon>
        <taxon>Rhizobiaceae</taxon>
        <taxon>Rhizobium/Agrobacterium group</taxon>
        <taxon>Rhizobium</taxon>
    </lineage>
</organism>
<dbReference type="Proteomes" id="UP000293652">
    <property type="component" value="Unassembled WGS sequence"/>
</dbReference>
<name>A0A4Q8Y273_RHILE</name>
<feature type="compositionally biased region" description="Low complexity" evidence="1">
    <location>
        <begin position="29"/>
        <end position="44"/>
    </location>
</feature>
<reference evidence="2 3" key="1">
    <citation type="submission" date="2019-02" db="EMBL/GenBank/DDBJ databases">
        <title>The genomic architecture of introgression among sibling species of bacteria.</title>
        <authorList>
            <person name="Cavassim M.I.A."/>
            <person name="Moeskjaer S."/>
            <person name="Moslemi C."/>
            <person name="Fields B."/>
            <person name="Bachmann A."/>
            <person name="Vilhjalmsson B."/>
            <person name="Schierup M.H."/>
            <person name="Young J.P.W."/>
            <person name="Andersen S.U."/>
        </authorList>
    </citation>
    <scope>NUCLEOTIDE SEQUENCE [LARGE SCALE GENOMIC DNA]</scope>
    <source>
        <strain evidence="2 3">SM145A</strain>
    </source>
</reference>
<dbReference type="AlphaFoldDB" id="A0A4Q8Y273"/>
<evidence type="ECO:0000256" key="1">
    <source>
        <dbReference type="SAM" id="MobiDB-lite"/>
    </source>
</evidence>
<evidence type="ECO:0000313" key="2">
    <source>
        <dbReference type="EMBL" id="TAX71815.1"/>
    </source>
</evidence>
<gene>
    <name evidence="2" type="ORF">ELI03_08720</name>
</gene>
<dbReference type="RefSeq" id="WP_130749713.1">
    <property type="nucleotide sequence ID" value="NZ_SIPC01000001.1"/>
</dbReference>
<evidence type="ECO:0000313" key="3">
    <source>
        <dbReference type="Proteomes" id="UP000293652"/>
    </source>
</evidence>
<comment type="caution">
    <text evidence="2">The sequence shown here is derived from an EMBL/GenBank/DDBJ whole genome shotgun (WGS) entry which is preliminary data.</text>
</comment>
<feature type="region of interest" description="Disordered" evidence="1">
    <location>
        <begin position="28"/>
        <end position="56"/>
    </location>
</feature>